<dbReference type="InterPro" id="IPR002213">
    <property type="entry name" value="UDP_glucos_trans"/>
</dbReference>
<keyword evidence="4 11" id="KW-0328">Glycosyltransferase</keyword>
<keyword evidence="8 12" id="KW-1133">Transmembrane helix</keyword>
<evidence type="ECO:0000313" key="14">
    <source>
        <dbReference type="Proteomes" id="UP000035682"/>
    </source>
</evidence>
<dbReference type="RefSeq" id="XP_024509486.1">
    <property type="nucleotide sequence ID" value="XM_024643861.1"/>
</dbReference>
<organism evidence="13">
    <name type="scientific">Strongyloides ratti</name>
    <name type="common">Parasitic roundworm</name>
    <dbReference type="NCBI Taxonomy" id="34506"/>
    <lineage>
        <taxon>Eukaryota</taxon>
        <taxon>Metazoa</taxon>
        <taxon>Ecdysozoa</taxon>
        <taxon>Nematoda</taxon>
        <taxon>Chromadorea</taxon>
        <taxon>Rhabditida</taxon>
        <taxon>Tylenchina</taxon>
        <taxon>Panagrolaimomorpha</taxon>
        <taxon>Strongyloidoidea</taxon>
        <taxon>Strongyloididae</taxon>
        <taxon>Strongyloides</taxon>
    </lineage>
</organism>
<evidence type="ECO:0000256" key="11">
    <source>
        <dbReference type="RuleBase" id="RU003718"/>
    </source>
</evidence>
<keyword evidence="14" id="KW-1185">Reference proteome</keyword>
<dbReference type="AlphaFoldDB" id="A0A090LKG1"/>
<dbReference type="Proteomes" id="UP000035682">
    <property type="component" value="Unplaced"/>
</dbReference>
<evidence type="ECO:0000256" key="1">
    <source>
        <dbReference type="ARBA" id="ARBA00004167"/>
    </source>
</evidence>
<gene>
    <name evidence="13 15 16" type="ORF">SRAE_2000492000</name>
</gene>
<reference evidence="15" key="2">
    <citation type="submission" date="2020-12" db="UniProtKB">
        <authorList>
            <consortium name="WormBaseParasite"/>
        </authorList>
    </citation>
    <scope>IDENTIFICATION</scope>
</reference>
<accession>A0A090LKG1</accession>
<dbReference type="InterPro" id="IPR035595">
    <property type="entry name" value="UDP_glycos_trans_CS"/>
</dbReference>
<evidence type="ECO:0000313" key="13">
    <source>
        <dbReference type="EMBL" id="CEF70287.1"/>
    </source>
</evidence>
<dbReference type="PANTHER" id="PTHR48043">
    <property type="entry name" value="EG:EG0003.4 PROTEIN-RELATED"/>
    <property type="match status" value="1"/>
</dbReference>
<reference evidence="13 14" key="1">
    <citation type="submission" date="2014-09" db="EMBL/GenBank/DDBJ databases">
        <authorList>
            <person name="Martin A.A."/>
        </authorList>
    </citation>
    <scope>NUCLEOTIDE SEQUENCE</scope>
    <source>
        <strain evidence="14">ED321</strain>
        <strain evidence="13">ED321 Heterogonic</strain>
    </source>
</reference>
<keyword evidence="9 12" id="KW-0472">Membrane</keyword>
<dbReference type="PROSITE" id="PS00375">
    <property type="entry name" value="UDPGT"/>
    <property type="match status" value="1"/>
</dbReference>
<dbReference type="CTD" id="36382660"/>
<dbReference type="EC" id="2.4.1.17" evidence="3"/>
<dbReference type="SUPFAM" id="SSF53756">
    <property type="entry name" value="UDP-Glycosyltransferase/glycogen phosphorylase"/>
    <property type="match status" value="1"/>
</dbReference>
<dbReference type="FunFam" id="3.40.50.2000:FF:000038">
    <property type="entry name" value="UDP-GlucuronosylTransferase"/>
    <property type="match status" value="1"/>
</dbReference>
<evidence type="ECO:0000256" key="6">
    <source>
        <dbReference type="ARBA" id="ARBA00022692"/>
    </source>
</evidence>
<sequence>MVNFKFLSNFKYKSINCIIICKIQILSKILKKFLLNKNINVMNFFILLHFSLIQYLIGYKILIYSPEIGHSHVNFNIRIANTLIEAGHNVTYLKISIAKNINFKTKANIIETTSNKKFLNLFNNVVGVKNMWTMKDSFIEQMTDFSQFTNGLVVLCQSIFEDDKLTDIIRNEKYDIFIGEFYTLCPVFLKKYWNIENSIFTSAMTNNELLYDYFGLYFPSSYVPTMYHNANDNMPYLQRWSNFIDYYISKIFFKYILVPKFQLIYQNKSNDFTFSITEIAKETGAIWINTLPFIDFPSPITSKLHYIGGAGLPETKPLDDKWNNILNKRDFNVLISFGSIAKSYTMLEEYKKGILKAFTDLSNITFIWKYEKNETTLPLKVPSNVIIIDWIPQNDLLNDNRLNLFITHGGINSIVEAASRSTPIICVPLFGDQKRNAGMVQRLGFSEYYDKENLSNSELLKKTILKIIHNKTYSKRANRIGTLMKDVPFKANEIIIKTTEFIGKNGNIPEMNLHGSNMGIIEFFNLDIIFILIVLLILVFLSFYHLTKKIFKSNYKYKSD</sequence>
<dbReference type="Gene3D" id="3.40.50.2000">
    <property type="entry name" value="Glycogen Phosphorylase B"/>
    <property type="match status" value="1"/>
</dbReference>
<keyword evidence="7" id="KW-0732">Signal</keyword>
<evidence type="ECO:0000256" key="2">
    <source>
        <dbReference type="ARBA" id="ARBA00009995"/>
    </source>
</evidence>
<dbReference type="Pfam" id="PF00201">
    <property type="entry name" value="UDPGT"/>
    <property type="match status" value="1"/>
</dbReference>
<keyword evidence="5 11" id="KW-0808">Transferase</keyword>
<feature type="transmembrane region" description="Helical" evidence="12">
    <location>
        <begin position="523"/>
        <end position="546"/>
    </location>
</feature>
<comment type="catalytic activity">
    <reaction evidence="10">
        <text>glucuronate acceptor + UDP-alpha-D-glucuronate = acceptor beta-D-glucuronoside + UDP + H(+)</text>
        <dbReference type="Rhea" id="RHEA:21032"/>
        <dbReference type="ChEBI" id="CHEBI:15378"/>
        <dbReference type="ChEBI" id="CHEBI:58052"/>
        <dbReference type="ChEBI" id="CHEBI:58223"/>
        <dbReference type="ChEBI" id="CHEBI:132367"/>
        <dbReference type="ChEBI" id="CHEBI:132368"/>
        <dbReference type="EC" id="2.4.1.17"/>
    </reaction>
</comment>
<evidence type="ECO:0000256" key="7">
    <source>
        <dbReference type="ARBA" id="ARBA00022729"/>
    </source>
</evidence>
<evidence type="ECO:0000256" key="9">
    <source>
        <dbReference type="ARBA" id="ARBA00023136"/>
    </source>
</evidence>
<protein>
    <recommendedName>
        <fullName evidence="3">glucuronosyltransferase</fullName>
        <ecNumber evidence="3">2.4.1.17</ecNumber>
    </recommendedName>
</protein>
<dbReference type="STRING" id="34506.A0A090LKG1"/>
<comment type="similarity">
    <text evidence="2 11">Belongs to the UDP-glycosyltransferase family.</text>
</comment>
<dbReference type="GeneID" id="36382660"/>
<name>A0A090LKG1_STRRB</name>
<dbReference type="InterPro" id="IPR050271">
    <property type="entry name" value="UDP-glycosyltransferase"/>
</dbReference>
<dbReference type="OMA" id="HMCRRMF"/>
<proteinExistence type="inferred from homology"/>
<dbReference type="EMBL" id="LN609529">
    <property type="protein sequence ID" value="CEF70287.1"/>
    <property type="molecule type" value="Genomic_DNA"/>
</dbReference>
<evidence type="ECO:0000313" key="15">
    <source>
        <dbReference type="WBParaSite" id="SRAE_2000492000.1"/>
    </source>
</evidence>
<dbReference type="OrthoDB" id="5835829at2759"/>
<evidence type="ECO:0000256" key="3">
    <source>
        <dbReference type="ARBA" id="ARBA00012544"/>
    </source>
</evidence>
<dbReference type="PANTHER" id="PTHR48043:SF23">
    <property type="entry name" value="UDP-GLUCURONOSYLTRANSFERASE"/>
    <property type="match status" value="1"/>
</dbReference>
<dbReference type="WBParaSite" id="SRAE_2000492000.1">
    <property type="protein sequence ID" value="SRAE_2000492000.1"/>
    <property type="gene ID" value="WBGene00265167"/>
</dbReference>
<dbReference type="WormBase" id="SRAE_2000492000">
    <property type="protein sequence ID" value="SRP09090"/>
    <property type="gene ID" value="WBGene00265167"/>
</dbReference>
<evidence type="ECO:0000256" key="8">
    <source>
        <dbReference type="ARBA" id="ARBA00022989"/>
    </source>
</evidence>
<evidence type="ECO:0000256" key="4">
    <source>
        <dbReference type="ARBA" id="ARBA00022676"/>
    </source>
</evidence>
<dbReference type="GO" id="GO:0015020">
    <property type="term" value="F:glucuronosyltransferase activity"/>
    <property type="evidence" value="ECO:0007669"/>
    <property type="project" value="UniProtKB-EC"/>
</dbReference>
<evidence type="ECO:0000256" key="5">
    <source>
        <dbReference type="ARBA" id="ARBA00022679"/>
    </source>
</evidence>
<comment type="subcellular location">
    <subcellularLocation>
        <location evidence="1">Membrane</location>
        <topology evidence="1">Single-pass membrane protein</topology>
    </subcellularLocation>
</comment>
<keyword evidence="6 12" id="KW-0812">Transmembrane</keyword>
<evidence type="ECO:0000313" key="16">
    <source>
        <dbReference type="WormBase" id="SRAE_2000492000"/>
    </source>
</evidence>
<dbReference type="CDD" id="cd03784">
    <property type="entry name" value="GT1_Gtf-like"/>
    <property type="match status" value="1"/>
</dbReference>
<dbReference type="GO" id="GO:0016020">
    <property type="term" value="C:membrane"/>
    <property type="evidence" value="ECO:0007669"/>
    <property type="project" value="UniProtKB-SubCell"/>
</dbReference>
<evidence type="ECO:0000256" key="10">
    <source>
        <dbReference type="ARBA" id="ARBA00047475"/>
    </source>
</evidence>
<evidence type="ECO:0000256" key="12">
    <source>
        <dbReference type="SAM" id="Phobius"/>
    </source>
</evidence>